<dbReference type="InterPro" id="IPR021139">
    <property type="entry name" value="NYN"/>
</dbReference>
<dbReference type="PANTHER" id="PTHR35458">
    <property type="entry name" value="SLR0755 PROTEIN"/>
    <property type="match status" value="1"/>
</dbReference>
<organism evidence="2 3">
    <name type="scientific">Candidatus Berkelbacteria bacterium Licking1014_85</name>
    <dbReference type="NCBI Taxonomy" id="2017148"/>
    <lineage>
        <taxon>Bacteria</taxon>
        <taxon>Candidatus Berkelbacteria</taxon>
    </lineage>
</organism>
<name>A0A554LM26_9BACT</name>
<protein>
    <recommendedName>
        <fullName evidence="1">NYN domain-containing protein</fullName>
    </recommendedName>
</protein>
<dbReference type="EMBL" id="VMGI01000006">
    <property type="protein sequence ID" value="TSC93936.1"/>
    <property type="molecule type" value="Genomic_DNA"/>
</dbReference>
<sequence length="179" mass="20309">MIKKENNVAYIDAANLHNGSKALGWKLDYQRFRVWLKEKYSIQTAYLFIGLIPKNKELYKYLQECGYTLVFKEVVYDGGGKPKGNCDADLVLQATRDAYENNFYKSIVVASDGDYASLVNFLKDKNKIGFILSPSIKKRCSILLKRTGVSIVYLDDKKTILCLKKGAKNEKAPDTDRTA</sequence>
<proteinExistence type="predicted"/>
<evidence type="ECO:0000313" key="3">
    <source>
        <dbReference type="Proteomes" id="UP000315589"/>
    </source>
</evidence>
<dbReference type="GO" id="GO:0004540">
    <property type="term" value="F:RNA nuclease activity"/>
    <property type="evidence" value="ECO:0007669"/>
    <property type="project" value="InterPro"/>
</dbReference>
<dbReference type="Gene3D" id="3.40.50.1010">
    <property type="entry name" value="5'-nuclease"/>
    <property type="match status" value="1"/>
</dbReference>
<comment type="caution">
    <text evidence="2">The sequence shown here is derived from an EMBL/GenBank/DDBJ whole genome shotgun (WGS) entry which is preliminary data.</text>
</comment>
<evidence type="ECO:0000259" key="1">
    <source>
        <dbReference type="Pfam" id="PF01936"/>
    </source>
</evidence>
<dbReference type="AlphaFoldDB" id="A0A554LM26"/>
<evidence type="ECO:0000313" key="2">
    <source>
        <dbReference type="EMBL" id="TSC93936.1"/>
    </source>
</evidence>
<dbReference type="Pfam" id="PF01936">
    <property type="entry name" value="NYN"/>
    <property type="match status" value="1"/>
</dbReference>
<dbReference type="PANTHER" id="PTHR35458:SF2">
    <property type="entry name" value="SLR0755 PROTEIN"/>
    <property type="match status" value="1"/>
</dbReference>
<gene>
    <name evidence="2" type="ORF">CEN91_59</name>
</gene>
<dbReference type="Proteomes" id="UP000315589">
    <property type="component" value="Unassembled WGS sequence"/>
</dbReference>
<feature type="domain" description="NYN" evidence="1">
    <location>
        <begin position="10"/>
        <end position="134"/>
    </location>
</feature>
<reference evidence="2 3" key="1">
    <citation type="submission" date="2017-07" db="EMBL/GenBank/DDBJ databases">
        <title>Mechanisms for carbon and nitrogen cycling indicate functional differentiation within the Candidate Phyla Radiation.</title>
        <authorList>
            <person name="Danczak R.E."/>
            <person name="Johnston M.D."/>
            <person name="Kenah C."/>
            <person name="Slattery M."/>
            <person name="Wrighton K.C."/>
            <person name="Wilkins M.J."/>
        </authorList>
    </citation>
    <scope>NUCLEOTIDE SEQUENCE [LARGE SCALE GENOMIC DNA]</scope>
    <source>
        <strain evidence="2">Licking1014_85</strain>
    </source>
</reference>
<accession>A0A554LM26</accession>
<dbReference type="InterPro" id="IPR047140">
    <property type="entry name" value="LabA"/>
</dbReference>